<evidence type="ECO:0000259" key="7">
    <source>
        <dbReference type="Pfam" id="PF02706"/>
    </source>
</evidence>
<keyword evidence="5 6" id="KW-0472">Membrane</keyword>
<dbReference type="GO" id="GO:0004713">
    <property type="term" value="F:protein tyrosine kinase activity"/>
    <property type="evidence" value="ECO:0007669"/>
    <property type="project" value="TreeGrafter"/>
</dbReference>
<evidence type="ECO:0000256" key="1">
    <source>
        <dbReference type="ARBA" id="ARBA00004651"/>
    </source>
</evidence>
<evidence type="ECO:0000313" key="8">
    <source>
        <dbReference type="EMBL" id="RCR67244.1"/>
    </source>
</evidence>
<reference evidence="8 9" key="1">
    <citation type="submission" date="2018-07" db="EMBL/GenBank/DDBJ databases">
        <title>Genome analysis of Larkinella rosea.</title>
        <authorList>
            <person name="Zhou Z."/>
            <person name="Wang G."/>
        </authorList>
    </citation>
    <scope>NUCLEOTIDE SEQUENCE [LARGE SCALE GENOMIC DNA]</scope>
    <source>
        <strain evidence="9">zzj9</strain>
    </source>
</reference>
<dbReference type="AlphaFoldDB" id="A0A368JKP2"/>
<keyword evidence="3 6" id="KW-0812">Transmembrane</keyword>
<evidence type="ECO:0000256" key="5">
    <source>
        <dbReference type="ARBA" id="ARBA00023136"/>
    </source>
</evidence>
<keyword evidence="2" id="KW-1003">Cell membrane</keyword>
<accession>A0A368JKP2</accession>
<gene>
    <name evidence="8" type="ORF">DUE52_22745</name>
</gene>
<evidence type="ECO:0000313" key="9">
    <source>
        <dbReference type="Proteomes" id="UP000253383"/>
    </source>
</evidence>
<dbReference type="PANTHER" id="PTHR32309:SF13">
    <property type="entry name" value="FERRIC ENTEROBACTIN TRANSPORT PROTEIN FEPE"/>
    <property type="match status" value="1"/>
</dbReference>
<dbReference type="PANTHER" id="PTHR32309">
    <property type="entry name" value="TYROSINE-PROTEIN KINASE"/>
    <property type="match status" value="1"/>
</dbReference>
<proteinExistence type="predicted"/>
<feature type="transmembrane region" description="Helical" evidence="6">
    <location>
        <begin position="309"/>
        <end position="329"/>
    </location>
</feature>
<dbReference type="InterPro" id="IPR003856">
    <property type="entry name" value="LPS_length_determ_N"/>
</dbReference>
<comment type="caution">
    <text evidence="8">The sequence shown here is derived from an EMBL/GenBank/DDBJ whole genome shotgun (WGS) entry which is preliminary data.</text>
</comment>
<dbReference type="GO" id="GO:0005886">
    <property type="term" value="C:plasma membrane"/>
    <property type="evidence" value="ECO:0007669"/>
    <property type="project" value="UniProtKB-SubCell"/>
</dbReference>
<feature type="domain" description="Polysaccharide chain length determinant N-terminal" evidence="7">
    <location>
        <begin position="7"/>
        <end position="55"/>
    </location>
</feature>
<dbReference type="Proteomes" id="UP000253383">
    <property type="component" value="Unassembled WGS sequence"/>
</dbReference>
<evidence type="ECO:0000256" key="6">
    <source>
        <dbReference type="SAM" id="Phobius"/>
    </source>
</evidence>
<evidence type="ECO:0000256" key="3">
    <source>
        <dbReference type="ARBA" id="ARBA00022692"/>
    </source>
</evidence>
<dbReference type="OrthoDB" id="1522571at2"/>
<keyword evidence="9" id="KW-1185">Reference proteome</keyword>
<keyword evidence="4 6" id="KW-1133">Transmembrane helix</keyword>
<protein>
    <submittedName>
        <fullName evidence="8">Lipopolysaccharide biosynthesis protein</fullName>
    </submittedName>
</protein>
<sequence>MDLSPGRIGKVLWRSRIRVLSITALFAVTGVVVSLLTQPEYVSEARIMPEISQGTGDVLQKLASVAGFAGLEFGETGGVEAIRPDLYPNVLQSTPFILSLLEQPVPTSDGGKTSVSAMLTTPDSWSWLTSKKKPAPLRPNANPNTLQLTQEQQDLLEDIQQRVSAKMDTRSGIITVSARMPDPTAVAAVTQIALDYLTRYVSNYRTEKVRRDLEFYTNRLKEAKRRFELAQYSMFHYNDQHKYMVVQAATMEKQRIEAELTISQVVYTELAKQFEQAKIKVQEQTPVFKVLEPAKIPLKRSSPRRTMLVILYTLVGFVVGSVTALAVGFDVIGRLRQSLAE</sequence>
<evidence type="ECO:0000256" key="4">
    <source>
        <dbReference type="ARBA" id="ARBA00022989"/>
    </source>
</evidence>
<dbReference type="Pfam" id="PF02706">
    <property type="entry name" value="Wzz"/>
    <property type="match status" value="1"/>
</dbReference>
<comment type="subcellular location">
    <subcellularLocation>
        <location evidence="1">Cell membrane</location>
        <topology evidence="1">Multi-pass membrane protein</topology>
    </subcellularLocation>
</comment>
<dbReference type="EMBL" id="QOWE01000021">
    <property type="protein sequence ID" value="RCR67244.1"/>
    <property type="molecule type" value="Genomic_DNA"/>
</dbReference>
<name>A0A368JKP2_9BACT</name>
<feature type="transmembrane region" description="Helical" evidence="6">
    <location>
        <begin position="20"/>
        <end position="37"/>
    </location>
</feature>
<organism evidence="8 9">
    <name type="scientific">Larkinella punicea</name>
    <dbReference type="NCBI Taxonomy" id="2315727"/>
    <lineage>
        <taxon>Bacteria</taxon>
        <taxon>Pseudomonadati</taxon>
        <taxon>Bacteroidota</taxon>
        <taxon>Cytophagia</taxon>
        <taxon>Cytophagales</taxon>
        <taxon>Spirosomataceae</taxon>
        <taxon>Larkinella</taxon>
    </lineage>
</organism>
<evidence type="ECO:0000256" key="2">
    <source>
        <dbReference type="ARBA" id="ARBA00022475"/>
    </source>
</evidence>
<dbReference type="InterPro" id="IPR050445">
    <property type="entry name" value="Bact_polysacc_biosynth/exp"/>
</dbReference>